<reference evidence="1" key="1">
    <citation type="journal article" date="2015" name="Proc. Natl. Acad. Sci. U.S.A.">
        <title>Networks of energetic and metabolic interactions define dynamics in microbial communities.</title>
        <authorList>
            <person name="Embree M."/>
            <person name="Liu J.K."/>
            <person name="Al-Bassam M.M."/>
            <person name="Zengler K."/>
        </authorList>
    </citation>
    <scope>NUCLEOTIDE SEQUENCE</scope>
</reference>
<proteinExistence type="predicted"/>
<dbReference type="AlphaFoldDB" id="A0A0W8FPJ5"/>
<dbReference type="Pfam" id="PF01042">
    <property type="entry name" value="Ribonuc_L-PSP"/>
    <property type="match status" value="1"/>
</dbReference>
<dbReference type="InterPro" id="IPR035959">
    <property type="entry name" value="RutC-like_sf"/>
</dbReference>
<sequence>MKSDLILQEDGFCLQFISGDDDVYKVGSPVREELIADENVYVLQEMIIVPPPMINEANKFLAMSVAPQRCNRPLILIGHSDLPVQYAAVIAKKQKNKTIVVKNDTGIKIVTDKINLLYSAPILCRKIKDDNIFIDAFFRISEILDLFQMKESEIARTWLFMRDILNDYEAMNTAREKFFAKWHTAASHFLPASTGIQNRMAGNEILAFEFCAFSGNSVVIRQVSSPLQNEPTNYGKLFSRAVIIEFPRSKLLFISGTASIDKTGTSVYVGDFKGQMEFTLEIISAIMRQFRCDFSNIVQAAIYLKREKDMNQCLNIIDHAGFPRDRSLFQVGVDVCRDDLLCEIEATAIIT</sequence>
<accession>A0A0W8FPJ5</accession>
<organism evidence="1">
    <name type="scientific">hydrocarbon metagenome</name>
    <dbReference type="NCBI Taxonomy" id="938273"/>
    <lineage>
        <taxon>unclassified sequences</taxon>
        <taxon>metagenomes</taxon>
        <taxon>ecological metagenomes</taxon>
    </lineage>
</organism>
<dbReference type="SUPFAM" id="SSF55298">
    <property type="entry name" value="YjgF-like"/>
    <property type="match status" value="1"/>
</dbReference>
<dbReference type="InterPro" id="IPR006175">
    <property type="entry name" value="YjgF/YER057c/UK114"/>
</dbReference>
<protein>
    <submittedName>
        <fullName evidence="1">Putative translation initiation inhibitor</fullName>
    </submittedName>
</protein>
<evidence type="ECO:0000313" key="1">
    <source>
        <dbReference type="EMBL" id="KUG22847.1"/>
    </source>
</evidence>
<dbReference type="EMBL" id="LNQE01000936">
    <property type="protein sequence ID" value="KUG22847.1"/>
    <property type="molecule type" value="Genomic_DNA"/>
</dbReference>
<dbReference type="GO" id="GO:0005829">
    <property type="term" value="C:cytosol"/>
    <property type="evidence" value="ECO:0007669"/>
    <property type="project" value="TreeGrafter"/>
</dbReference>
<comment type="caution">
    <text evidence="1">The sequence shown here is derived from an EMBL/GenBank/DDBJ whole genome shotgun (WGS) entry which is preliminary data.</text>
</comment>
<dbReference type="Gene3D" id="3.30.1330.40">
    <property type="entry name" value="RutC-like"/>
    <property type="match status" value="1"/>
</dbReference>
<dbReference type="GO" id="GO:0019239">
    <property type="term" value="F:deaminase activity"/>
    <property type="evidence" value="ECO:0007669"/>
    <property type="project" value="TreeGrafter"/>
</dbReference>
<name>A0A0W8FPJ5_9ZZZZ</name>
<gene>
    <name evidence="1" type="ORF">ASZ90_007340</name>
</gene>
<dbReference type="PANTHER" id="PTHR11803">
    <property type="entry name" value="2-IMINOBUTANOATE/2-IMINOPROPANOATE DEAMINASE RIDA"/>
    <property type="match status" value="1"/>
</dbReference>
<dbReference type="PANTHER" id="PTHR11803:SF39">
    <property type="entry name" value="2-IMINOBUTANOATE_2-IMINOPROPANOATE DEAMINASE"/>
    <property type="match status" value="1"/>
</dbReference>